<dbReference type="GO" id="GO:0034496">
    <property type="term" value="P:multivesicular body membrane disassembly"/>
    <property type="evidence" value="ECO:0007669"/>
    <property type="project" value="TreeGrafter"/>
</dbReference>
<sequence length="520" mass="56929">MATTTTIAILSGLTGGLLALVWLSGIDPAVLSPLGLALTYFCPPHYAQPSWTGPATAPQRRPPPPSSRPLRLKLQQVLYHGAHDESDLFLQHSVGPSQSGAVEAQSDAERAGEYGLHAVPAPRIPYPVSHVDDFLRYLARRQPLASPAETPLALDEAGGPDVYATAATSLAFNDVPFRHHYHVYAARQTTSFWRSPAAASLAKAAVTEPTARRPPVPRLPPLVHPDVDDPATVLALAKMASNAYVLPADALWYDLRKDQWVRNDSFGWGSDGLRGHLFADDTNSTVVIAIKGTSARFFLGGDSETAARDRLNDNRLFSCCCARVDYSWSTVCDCYKSGWDCGQQCVEDSLDKEDLYFQAAANLFLYAHSQYPRANLWLVGHSLGGSLAGLMGLTYGHPVVAFEAPPERRAAQRLHLPVGPAVSMDDLPVWHFGHNADPLFTGECQGGASSCYYAGYAMETKCHSGRTCTFDTIKGKKWSVDIRHHRISLVIDEVLQDPNMTWPTCRYNSNCTDCDSWKYI</sequence>
<dbReference type="GO" id="GO:0046461">
    <property type="term" value="P:neutral lipid catabolic process"/>
    <property type="evidence" value="ECO:0007669"/>
    <property type="project" value="TreeGrafter"/>
</dbReference>
<evidence type="ECO:0000256" key="3">
    <source>
        <dbReference type="ARBA" id="ARBA00004343"/>
    </source>
</evidence>
<evidence type="ECO:0000256" key="10">
    <source>
        <dbReference type="ARBA" id="ARBA00022963"/>
    </source>
</evidence>
<dbReference type="Gene3D" id="3.40.50.1820">
    <property type="entry name" value="alpha/beta hydrolase"/>
    <property type="match status" value="1"/>
</dbReference>
<dbReference type="InterPro" id="IPR050805">
    <property type="entry name" value="ATG15_Lipase"/>
</dbReference>
<reference evidence="18" key="1">
    <citation type="submission" date="2022-07" db="EMBL/GenBank/DDBJ databases">
        <title>Phylogenomic reconstructions and comparative analyses of Kickxellomycotina fungi.</title>
        <authorList>
            <person name="Reynolds N.K."/>
            <person name="Stajich J.E."/>
            <person name="Barry K."/>
            <person name="Grigoriev I.V."/>
            <person name="Crous P."/>
            <person name="Smith M.E."/>
        </authorList>
    </citation>
    <scope>NUCLEOTIDE SEQUENCE</scope>
    <source>
        <strain evidence="18">RSA 861</strain>
    </source>
</reference>
<keyword evidence="11" id="KW-0735">Signal-anchor</keyword>
<comment type="caution">
    <text evidence="18">The sequence shown here is derived from an EMBL/GenBank/DDBJ whole genome shotgun (WGS) entry which is preliminary data.</text>
</comment>
<dbReference type="GO" id="GO:0004620">
    <property type="term" value="F:phospholipase activity"/>
    <property type="evidence" value="ECO:0007669"/>
    <property type="project" value="TreeGrafter"/>
</dbReference>
<evidence type="ECO:0000256" key="6">
    <source>
        <dbReference type="ARBA" id="ARBA00013279"/>
    </source>
</evidence>
<evidence type="ECO:0000256" key="5">
    <source>
        <dbReference type="ARBA" id="ARBA00011137"/>
    </source>
</evidence>
<dbReference type="PANTHER" id="PTHR47175">
    <property type="entry name" value="LIPASE ATG15-RELATED"/>
    <property type="match status" value="1"/>
</dbReference>
<comment type="subcellular location">
    <subcellularLocation>
        <location evidence="3">Endosome</location>
        <location evidence="3">Multivesicular body membrane</location>
        <topology evidence="3">Single-pass type II membrane protein</topology>
    </subcellularLocation>
    <subcellularLocation>
        <location evidence="2">Prevacuolar compartment membrane</location>
        <topology evidence="2">Single-pass type II membrane protein</topology>
    </subcellularLocation>
</comment>
<evidence type="ECO:0000256" key="13">
    <source>
        <dbReference type="ARBA" id="ARBA00023006"/>
    </source>
</evidence>
<keyword evidence="19" id="KW-1185">Reference proteome</keyword>
<accession>A0A9W7ZZ97</accession>
<dbReference type="GO" id="GO:0034727">
    <property type="term" value="P:piecemeal microautophagy of the nucleus"/>
    <property type="evidence" value="ECO:0007669"/>
    <property type="project" value="TreeGrafter"/>
</dbReference>
<evidence type="ECO:0000256" key="16">
    <source>
        <dbReference type="ARBA" id="ARBA00023180"/>
    </source>
</evidence>
<gene>
    <name evidence="18" type="primary">ATG15_2</name>
    <name evidence="18" type="ORF">IWQ60_007286</name>
</gene>
<dbReference type="EC" id="3.1.1.3" evidence="6"/>
<keyword evidence="9 18" id="KW-0378">Hydrolase</keyword>
<evidence type="ECO:0000256" key="8">
    <source>
        <dbReference type="ARBA" id="ARBA00022753"/>
    </source>
</evidence>
<dbReference type="GO" id="GO:0032585">
    <property type="term" value="C:multivesicular body membrane"/>
    <property type="evidence" value="ECO:0007669"/>
    <property type="project" value="UniProtKB-SubCell"/>
</dbReference>
<organism evidence="18 19">
    <name type="scientific">Tieghemiomyces parasiticus</name>
    <dbReference type="NCBI Taxonomy" id="78921"/>
    <lineage>
        <taxon>Eukaryota</taxon>
        <taxon>Fungi</taxon>
        <taxon>Fungi incertae sedis</taxon>
        <taxon>Zoopagomycota</taxon>
        <taxon>Kickxellomycotina</taxon>
        <taxon>Dimargaritomycetes</taxon>
        <taxon>Dimargaritales</taxon>
        <taxon>Dimargaritaceae</taxon>
        <taxon>Tieghemiomyces</taxon>
    </lineage>
</organism>
<keyword evidence="16" id="KW-0325">Glycoprotein</keyword>
<evidence type="ECO:0000256" key="2">
    <source>
        <dbReference type="ARBA" id="ARBA00004270"/>
    </source>
</evidence>
<dbReference type="GO" id="GO:0004806">
    <property type="term" value="F:triacylglycerol lipase activity"/>
    <property type="evidence" value="ECO:0007669"/>
    <property type="project" value="UniProtKB-EC"/>
</dbReference>
<evidence type="ECO:0000256" key="12">
    <source>
        <dbReference type="ARBA" id="ARBA00022989"/>
    </source>
</evidence>
<evidence type="ECO:0000313" key="18">
    <source>
        <dbReference type="EMBL" id="KAJ1919268.1"/>
    </source>
</evidence>
<dbReference type="OrthoDB" id="58570at2759"/>
<keyword evidence="14" id="KW-0443">Lipid metabolism</keyword>
<dbReference type="InterPro" id="IPR029058">
    <property type="entry name" value="AB_hydrolase_fold"/>
</dbReference>
<keyword evidence="13" id="KW-0072">Autophagy</keyword>
<comment type="similarity">
    <text evidence="4">Belongs to the AB hydrolase superfamily. Lipase family.</text>
</comment>
<evidence type="ECO:0000256" key="15">
    <source>
        <dbReference type="ARBA" id="ARBA00023136"/>
    </source>
</evidence>
<dbReference type="SUPFAM" id="SSF53474">
    <property type="entry name" value="alpha/beta-Hydrolases"/>
    <property type="match status" value="1"/>
</dbReference>
<evidence type="ECO:0000256" key="1">
    <source>
        <dbReference type="ARBA" id="ARBA00001024"/>
    </source>
</evidence>
<evidence type="ECO:0000256" key="14">
    <source>
        <dbReference type="ARBA" id="ARBA00023098"/>
    </source>
</evidence>
<evidence type="ECO:0000256" key="9">
    <source>
        <dbReference type="ARBA" id="ARBA00022801"/>
    </source>
</evidence>
<dbReference type="GO" id="GO:0005775">
    <property type="term" value="C:vacuolar lumen"/>
    <property type="evidence" value="ECO:0007669"/>
    <property type="project" value="TreeGrafter"/>
</dbReference>
<dbReference type="PANTHER" id="PTHR47175:SF2">
    <property type="entry name" value="LIPASE ATG15-RELATED"/>
    <property type="match status" value="1"/>
</dbReference>
<dbReference type="GO" id="GO:0006660">
    <property type="term" value="P:phosphatidylserine catabolic process"/>
    <property type="evidence" value="ECO:0007669"/>
    <property type="project" value="TreeGrafter"/>
</dbReference>
<keyword evidence="8" id="KW-0967">Endosome</keyword>
<comment type="catalytic activity">
    <reaction evidence="1">
        <text>a triacylglycerol + H2O = a diacylglycerol + a fatty acid + H(+)</text>
        <dbReference type="Rhea" id="RHEA:12044"/>
        <dbReference type="ChEBI" id="CHEBI:15377"/>
        <dbReference type="ChEBI" id="CHEBI:15378"/>
        <dbReference type="ChEBI" id="CHEBI:17855"/>
        <dbReference type="ChEBI" id="CHEBI:18035"/>
        <dbReference type="ChEBI" id="CHEBI:28868"/>
        <dbReference type="EC" id="3.1.1.3"/>
    </reaction>
</comment>
<evidence type="ECO:0000256" key="7">
    <source>
        <dbReference type="ARBA" id="ARBA00022692"/>
    </source>
</evidence>
<evidence type="ECO:0000313" key="19">
    <source>
        <dbReference type="Proteomes" id="UP001150569"/>
    </source>
</evidence>
<keyword evidence="7" id="KW-0812">Transmembrane</keyword>
<dbReference type="Proteomes" id="UP001150569">
    <property type="component" value="Unassembled WGS sequence"/>
</dbReference>
<evidence type="ECO:0000256" key="11">
    <source>
        <dbReference type="ARBA" id="ARBA00022968"/>
    </source>
</evidence>
<proteinExistence type="inferred from homology"/>
<evidence type="ECO:0000256" key="4">
    <source>
        <dbReference type="ARBA" id="ARBA00010701"/>
    </source>
</evidence>
<dbReference type="AlphaFoldDB" id="A0A9W7ZZ97"/>
<comment type="subunit">
    <text evidence="5">Binds to both phosphatidylinositol (PI) and phosphatidylinositol 3,5-bisphosphate (PIP2).</text>
</comment>
<keyword evidence="15" id="KW-0472">Membrane</keyword>
<name>A0A9W7ZZ97_9FUNG</name>
<keyword evidence="12" id="KW-1133">Transmembrane helix</keyword>
<protein>
    <recommendedName>
        <fullName evidence="6">triacylglycerol lipase</fullName>
        <ecNumber evidence="6">3.1.1.3</ecNumber>
    </recommendedName>
    <alternativeName>
        <fullName evidence="17">Autophagy-related protein 15</fullName>
    </alternativeName>
</protein>
<keyword evidence="10" id="KW-0442">Lipid degradation</keyword>
<dbReference type="EMBL" id="JANBPT010000478">
    <property type="protein sequence ID" value="KAJ1919268.1"/>
    <property type="molecule type" value="Genomic_DNA"/>
</dbReference>
<evidence type="ECO:0000256" key="17">
    <source>
        <dbReference type="ARBA" id="ARBA00029828"/>
    </source>
</evidence>